<protein>
    <submittedName>
        <fullName evidence="1">Uncharacterized protein</fullName>
    </submittedName>
</protein>
<dbReference type="PATRIC" id="fig|1280946.3.peg.3070"/>
<organism evidence="1 2">
    <name type="scientific">Hyphomonas beringensis</name>
    <dbReference type="NCBI Taxonomy" id="1280946"/>
    <lineage>
        <taxon>Bacteria</taxon>
        <taxon>Pseudomonadati</taxon>
        <taxon>Pseudomonadota</taxon>
        <taxon>Alphaproteobacteria</taxon>
        <taxon>Hyphomonadales</taxon>
        <taxon>Hyphomonadaceae</taxon>
        <taxon>Hyphomonas</taxon>
    </lineage>
</organism>
<evidence type="ECO:0000313" key="1">
    <source>
        <dbReference type="EMBL" id="KCZ52067.1"/>
    </source>
</evidence>
<proteinExistence type="predicted"/>
<name>A0A062U1B3_9PROT</name>
<dbReference type="EMBL" id="AWFF01000075">
    <property type="protein sequence ID" value="KCZ52067.1"/>
    <property type="molecule type" value="Genomic_DNA"/>
</dbReference>
<comment type="caution">
    <text evidence="1">The sequence shown here is derived from an EMBL/GenBank/DDBJ whole genome shotgun (WGS) entry which is preliminary data.</text>
</comment>
<sequence>MGAVGLAQVDQFVFTPRYKSELQVLVLENELARPVFAEFFKQNSPVSEIVGDSAKLKSLHQEIHKRIKYEKPRRKLGGYVNTILNAGTITETGFAWNLGGLLNHQNPCAAPITLPSLIIIYEDSIEREQLCAFFSLFKQIEPQYCPAIIFVSETRLNATASLLASCGSDVDVLALGPDGVHELSVRAQEANSLQDFLALFLAEADGACLASVGETFGLSGHDRGELGELAVGMLRVQSLFRQGRKFDGKSQIDALERRISVLKDATNDADLAKEYLYMRALLDLWHVFITENQGERIQNAIAIADHLGDEILLAHALKQVDMLHGYGTLTKQQLMRAKSIFHSHGEMEHALFIENNAIVNDLYTGANCAPQASSMSDYVQELCPHIRRSTTFHSNAGIAHLIIGQEDRSLEFFQRAIAGSGPPVNKLTSEINQLIARYVDGDKLDTEDAMRFMRRMERSNIPSGFDYHQTTMLANLWKMFQANKDAQGEIRETLRRRAFMPYDEHLESPDRLLRYVLSYYGAVSGLEPGEFSGQIGAFFERHGLWPSAHVFYR</sequence>
<dbReference type="AlphaFoldDB" id="A0A062U1B3"/>
<evidence type="ECO:0000313" key="2">
    <source>
        <dbReference type="Proteomes" id="UP000027037"/>
    </source>
</evidence>
<accession>A0A062U1B3</accession>
<keyword evidence="2" id="KW-1185">Reference proteome</keyword>
<reference evidence="1 2" key="1">
    <citation type="journal article" date="2014" name="Antonie Van Leeuwenhoek">
        <title>Hyphomonas beringensis sp. nov. and Hyphomonas chukchiensis sp. nov., isolated from surface seawater of the Bering Sea and Chukchi Sea.</title>
        <authorList>
            <person name="Li C."/>
            <person name="Lai Q."/>
            <person name="Li G."/>
            <person name="Dong C."/>
            <person name="Wang J."/>
            <person name="Liao Y."/>
            <person name="Shao Z."/>
        </authorList>
    </citation>
    <scope>NUCLEOTIDE SEQUENCE [LARGE SCALE GENOMIC DNA]</scope>
    <source>
        <strain evidence="1 2">25B14_1</strain>
    </source>
</reference>
<dbReference type="Proteomes" id="UP000027037">
    <property type="component" value="Unassembled WGS sequence"/>
</dbReference>
<gene>
    <name evidence="1" type="ORF">HY29_18305</name>
</gene>